<dbReference type="GO" id="GO:0003857">
    <property type="term" value="F:(3S)-3-hydroxyacyl-CoA dehydrogenase (NAD+) activity"/>
    <property type="evidence" value="ECO:0007669"/>
    <property type="project" value="TreeGrafter"/>
</dbReference>
<dbReference type="Gene3D" id="3.10.129.10">
    <property type="entry name" value="Hotdog Thioesterase"/>
    <property type="match status" value="1"/>
</dbReference>
<dbReference type="PANTHER" id="PTHR13078">
    <property type="entry name" value="PEROXISOMAL MULTIFUNCTIONAL ENZYME TYPE 2-RELATED"/>
    <property type="match status" value="1"/>
</dbReference>
<dbReference type="GO" id="GO:0004300">
    <property type="term" value="F:enoyl-CoA hydratase activity"/>
    <property type="evidence" value="ECO:0007669"/>
    <property type="project" value="TreeGrafter"/>
</dbReference>
<evidence type="ECO:0000259" key="2">
    <source>
        <dbReference type="Pfam" id="PF13452"/>
    </source>
</evidence>
<sequence length="293" mass="31621">MQLSSKYTGTKLKPYKTAITQRQTTNYAAALGDALPCYLDDSREGGVIAHPVFPVAVTWPLCTNMGGDLEATDFPKEALLMQVHHTEHIRLHKPITPGLDLTIYGVVAAMLPHRAGTRIIMRYEAVDAEGEPVFTEHIGGMLRGVECEDQGASLEGVPKDFDGPKEQAPLQTGEVFASEVLPYIYDGCSDIVFPIHTSPAFAASVGLPGIIVQGTATLALSISKLLEMDGEAWPEEVLEIGCRFSGMVLPGSTITVRLLDKKAADNGMNYYFDVLGEAGKPALRNGLMVCKNQ</sequence>
<keyword evidence="4" id="KW-1185">Reference proteome</keyword>
<evidence type="ECO:0000313" key="3">
    <source>
        <dbReference type="EMBL" id="SHK20593.1"/>
    </source>
</evidence>
<organism evidence="3 4">
    <name type="scientific">Desulfatibacillum alkenivorans DSM 16219</name>
    <dbReference type="NCBI Taxonomy" id="1121393"/>
    <lineage>
        <taxon>Bacteria</taxon>
        <taxon>Pseudomonadati</taxon>
        <taxon>Thermodesulfobacteriota</taxon>
        <taxon>Desulfobacteria</taxon>
        <taxon>Desulfobacterales</taxon>
        <taxon>Desulfatibacillaceae</taxon>
        <taxon>Desulfatibacillum</taxon>
    </lineage>
</organism>
<evidence type="ECO:0000259" key="1">
    <source>
        <dbReference type="Pfam" id="PF01575"/>
    </source>
</evidence>
<evidence type="ECO:0000313" key="4">
    <source>
        <dbReference type="Proteomes" id="UP000183994"/>
    </source>
</evidence>
<proteinExistence type="predicted"/>
<dbReference type="InterPro" id="IPR029069">
    <property type="entry name" value="HotDog_dom_sf"/>
</dbReference>
<dbReference type="RefSeq" id="WP_073477135.1">
    <property type="nucleotide sequence ID" value="NZ_FQZU01000020.1"/>
</dbReference>
<gene>
    <name evidence="3" type="ORF">SAMN02745216_03057</name>
</gene>
<dbReference type="EMBL" id="FQZU01000020">
    <property type="protein sequence ID" value="SHK20593.1"/>
    <property type="molecule type" value="Genomic_DNA"/>
</dbReference>
<accession>A0A1M6QKL9</accession>
<dbReference type="GO" id="GO:0044594">
    <property type="term" value="F:17-beta-hydroxysteroid dehydrogenase (NAD+) activity"/>
    <property type="evidence" value="ECO:0007669"/>
    <property type="project" value="TreeGrafter"/>
</dbReference>
<dbReference type="InterPro" id="IPR039569">
    <property type="entry name" value="FAS1-like_DH_region"/>
</dbReference>
<dbReference type="InterPro" id="IPR002539">
    <property type="entry name" value="MaoC-like_dom"/>
</dbReference>
<feature type="domain" description="FAS1-like dehydratase" evidence="2">
    <location>
        <begin position="8"/>
        <end position="135"/>
    </location>
</feature>
<dbReference type="GO" id="GO:0006635">
    <property type="term" value="P:fatty acid beta-oxidation"/>
    <property type="evidence" value="ECO:0007669"/>
    <property type="project" value="TreeGrafter"/>
</dbReference>
<dbReference type="Pfam" id="PF13452">
    <property type="entry name" value="FAS1_DH_region"/>
    <property type="match status" value="1"/>
</dbReference>
<dbReference type="CDD" id="cd03441">
    <property type="entry name" value="R_hydratase_like"/>
    <property type="match status" value="2"/>
</dbReference>
<dbReference type="PANTHER" id="PTHR13078:SF56">
    <property type="entry name" value="PEROXISOMAL MULTIFUNCTIONAL ENZYME TYPE 2"/>
    <property type="match status" value="1"/>
</dbReference>
<dbReference type="SUPFAM" id="SSF54637">
    <property type="entry name" value="Thioesterase/thiol ester dehydrase-isomerase"/>
    <property type="match status" value="2"/>
</dbReference>
<reference evidence="4" key="1">
    <citation type="submission" date="2016-11" db="EMBL/GenBank/DDBJ databases">
        <authorList>
            <person name="Varghese N."/>
            <person name="Submissions S."/>
        </authorList>
    </citation>
    <scope>NUCLEOTIDE SEQUENCE [LARGE SCALE GENOMIC DNA]</scope>
    <source>
        <strain evidence="4">DSM 16219</strain>
    </source>
</reference>
<name>A0A1M6QKL9_9BACT</name>
<protein>
    <submittedName>
        <fullName evidence="3">Acyl dehydratase</fullName>
    </submittedName>
</protein>
<dbReference type="OrthoDB" id="5415111at2"/>
<dbReference type="Proteomes" id="UP000183994">
    <property type="component" value="Unassembled WGS sequence"/>
</dbReference>
<dbReference type="AlphaFoldDB" id="A0A1M6QKL9"/>
<dbReference type="STRING" id="1121393.SAMN02745216_03057"/>
<feature type="domain" description="MaoC-like" evidence="1">
    <location>
        <begin position="192"/>
        <end position="260"/>
    </location>
</feature>
<dbReference type="Pfam" id="PF01575">
    <property type="entry name" value="MaoC_dehydratas"/>
    <property type="match status" value="1"/>
</dbReference>